<dbReference type="InterPro" id="IPR018154">
    <property type="entry name" value="TLV/ENV_coat_polyprotein"/>
</dbReference>
<dbReference type="AlphaFoldDB" id="A0A8C9MKT1"/>
<reference evidence="1" key="1">
    <citation type="submission" date="2025-08" db="UniProtKB">
        <authorList>
            <consortium name="Ensembl"/>
        </authorList>
    </citation>
    <scope>IDENTIFICATION</scope>
</reference>
<keyword evidence="2" id="KW-1185">Reference proteome</keyword>
<sequence length="594" mass="68591">INIENLEIVTSKCLNPAQFLTGEPMENLEHNSIEIIEIQTKVREDLEEDPLPYGRVLCIDGSSQILMGKRASGYAIIEAGELKEKGKLPSNWSAQSLRRPAHTRLPMLLLIHFGGSGGNTCEKCYYPLYRGDTLSVLIRVHTNMNPKCIDHSQLTTCKKDNKIYWLAKNIANPSQRISGERPMKESWVCFEQESETNLEDTFKEKEVQLKRQRDKEGQIYGKNPFVNMVEKITKEFNLTDCWVCGGTHLSEIWRWDSITLSPLDILKWITSRKRMVVPKRMEGKWKLKSTIIGEECLSRKGQMYTTEVGETPCKRYQAANDTHTTRCVYSEKEKMFECLGDYINPFWAIETLSKYWKHITNQDSNFWDGSKNLFWICGNTVYVKLPGGWTRSCTIGAIKPSFFLLSLFGETQNWNNEIWTLQKIINTYGSATWAQDGSWGHRTPVYMLNQIIRLQAVLEKMSNQTTLTIDLLNQQQQTRSVLYQIRLAVDYLLAGEGGICGKFNTSECCLEIHDHGHVIKNITQNIRKLPYEKGKQYYLISFSCVFLLWNVFGDCLSNRWLFHWVHVNCFDLMTNYGQAVLDSGRSHEFSLLSF</sequence>
<dbReference type="PANTHER" id="PTHR10424">
    <property type="entry name" value="VIRAL ENVELOPE PROTEIN"/>
    <property type="match status" value="1"/>
</dbReference>
<organism evidence="1 2">
    <name type="scientific">Serinus canaria</name>
    <name type="common">Island canary</name>
    <name type="synonym">Fringilla canaria</name>
    <dbReference type="NCBI Taxonomy" id="9135"/>
    <lineage>
        <taxon>Eukaryota</taxon>
        <taxon>Metazoa</taxon>
        <taxon>Chordata</taxon>
        <taxon>Craniata</taxon>
        <taxon>Vertebrata</taxon>
        <taxon>Euteleostomi</taxon>
        <taxon>Archelosauria</taxon>
        <taxon>Archosauria</taxon>
        <taxon>Dinosauria</taxon>
        <taxon>Saurischia</taxon>
        <taxon>Theropoda</taxon>
        <taxon>Coelurosauria</taxon>
        <taxon>Aves</taxon>
        <taxon>Neognathae</taxon>
        <taxon>Neoaves</taxon>
        <taxon>Telluraves</taxon>
        <taxon>Australaves</taxon>
        <taxon>Passeriformes</taxon>
        <taxon>Passeroidea</taxon>
        <taxon>Fringillidae</taxon>
        <taxon>Carduelinae</taxon>
        <taxon>Serinus</taxon>
    </lineage>
</organism>
<evidence type="ECO:0000313" key="2">
    <source>
        <dbReference type="Proteomes" id="UP000694409"/>
    </source>
</evidence>
<dbReference type="Ensembl" id="ENSSCAT00000005627.1">
    <property type="protein sequence ID" value="ENSSCAP00000004873.1"/>
    <property type="gene ID" value="ENSSCAG00000003939.1"/>
</dbReference>
<dbReference type="GeneTree" id="ENSGT00940000165291"/>
<proteinExistence type="predicted"/>
<evidence type="ECO:0000313" key="1">
    <source>
        <dbReference type="Ensembl" id="ENSSCAP00000004873.1"/>
    </source>
</evidence>
<dbReference type="PANTHER" id="PTHR10424:SF68">
    <property type="entry name" value="ENDOGENOUS RETROVIRUS GROUP 3 MEMBER 1 ENV POLYPROTEIN"/>
    <property type="match status" value="1"/>
</dbReference>
<protein>
    <submittedName>
        <fullName evidence="1">Uncharacterized protein</fullName>
    </submittedName>
</protein>
<accession>A0A8C9MKT1</accession>
<dbReference type="SUPFAM" id="SSF58069">
    <property type="entry name" value="Virus ectodomain"/>
    <property type="match status" value="1"/>
</dbReference>
<dbReference type="Gene3D" id="1.10.287.210">
    <property type="match status" value="1"/>
</dbReference>
<name>A0A8C9MKT1_SERCA</name>
<dbReference type="Proteomes" id="UP000694409">
    <property type="component" value="Unassembled WGS sequence"/>
</dbReference>
<reference evidence="1" key="2">
    <citation type="submission" date="2025-09" db="UniProtKB">
        <authorList>
            <consortium name="Ensembl"/>
        </authorList>
    </citation>
    <scope>IDENTIFICATION</scope>
</reference>